<feature type="domain" description="Nitroreductase" evidence="1">
    <location>
        <begin position="25"/>
        <end position="201"/>
    </location>
</feature>
<protein>
    <submittedName>
        <fullName evidence="2">Nitroreductase</fullName>
    </submittedName>
</protein>
<evidence type="ECO:0000313" key="3">
    <source>
        <dbReference type="Proteomes" id="UP000179037"/>
    </source>
</evidence>
<proteinExistence type="predicted"/>
<evidence type="ECO:0000313" key="2">
    <source>
        <dbReference type="EMBL" id="OGI52755.1"/>
    </source>
</evidence>
<dbReference type="Pfam" id="PF00881">
    <property type="entry name" value="Nitroreductase"/>
    <property type="match status" value="1"/>
</dbReference>
<dbReference type="AlphaFoldDB" id="A0A1F6U5T3"/>
<dbReference type="InterPro" id="IPR000415">
    <property type="entry name" value="Nitroreductase-like"/>
</dbReference>
<dbReference type="InterPro" id="IPR052544">
    <property type="entry name" value="Bacteriocin_Proc_Enz"/>
</dbReference>
<dbReference type="SUPFAM" id="SSF55469">
    <property type="entry name" value="FMN-dependent nitroreductase-like"/>
    <property type="match status" value="1"/>
</dbReference>
<dbReference type="Gene3D" id="3.40.109.10">
    <property type="entry name" value="NADH Oxidase"/>
    <property type="match status" value="1"/>
</dbReference>
<gene>
    <name evidence="2" type="ORF">A3A87_03930</name>
</gene>
<accession>A0A1F6U5T3</accession>
<dbReference type="InterPro" id="IPR020051">
    <property type="entry name" value="SagB-type_dehydrogenase"/>
</dbReference>
<dbReference type="PANTHER" id="PTHR43745:SF2">
    <property type="entry name" value="NITROREDUCTASE MJ1384-RELATED"/>
    <property type="match status" value="1"/>
</dbReference>
<dbReference type="EMBL" id="MFTC01000008">
    <property type="protein sequence ID" value="OGI52755.1"/>
    <property type="molecule type" value="Genomic_DNA"/>
</dbReference>
<dbReference type="GO" id="GO:0016491">
    <property type="term" value="F:oxidoreductase activity"/>
    <property type="evidence" value="ECO:0007669"/>
    <property type="project" value="InterPro"/>
</dbReference>
<reference evidence="2 3" key="1">
    <citation type="journal article" date="2016" name="Nat. Commun.">
        <title>Thousands of microbial genomes shed light on interconnected biogeochemical processes in an aquifer system.</title>
        <authorList>
            <person name="Anantharaman K."/>
            <person name="Brown C.T."/>
            <person name="Hug L.A."/>
            <person name="Sharon I."/>
            <person name="Castelle C.J."/>
            <person name="Probst A.J."/>
            <person name="Thomas B.C."/>
            <person name="Singh A."/>
            <person name="Wilkins M.J."/>
            <person name="Karaoz U."/>
            <person name="Brodie E.L."/>
            <person name="Williams K.H."/>
            <person name="Hubbard S.S."/>
            <person name="Banfield J.F."/>
        </authorList>
    </citation>
    <scope>NUCLEOTIDE SEQUENCE [LARGE SCALE GENOMIC DNA]</scope>
</reference>
<comment type="caution">
    <text evidence="2">The sequence shown here is derived from an EMBL/GenBank/DDBJ whole genome shotgun (WGS) entry which is preliminary data.</text>
</comment>
<name>A0A1F6U5T3_9PROT</name>
<organism evidence="2 3">
    <name type="scientific">Candidatus Muproteobacteria bacterium RIFCSPLOWO2_01_FULL_60_18</name>
    <dbReference type="NCBI Taxonomy" id="1817768"/>
    <lineage>
        <taxon>Bacteria</taxon>
        <taxon>Pseudomonadati</taxon>
        <taxon>Pseudomonadota</taxon>
        <taxon>Candidatus Muproteobacteria</taxon>
    </lineage>
</organism>
<dbReference type="PANTHER" id="PTHR43745">
    <property type="entry name" value="NITROREDUCTASE MJ1384-RELATED"/>
    <property type="match status" value="1"/>
</dbReference>
<sequence length="202" mass="21674">MTRSGDTISLPAPLRNSNFSIERALRERRSVREFGKTALTQEEVSQLLWSAQGITGRDGLRTAPSAGALYPLALYLVAGNVERLAAGVYKYASDGHRLDPVVLGDRRGELAAAALDQECVAHSAAVLAITAVERRTMRKYGARGVRYVHIETGHAGQNICLQATALGLGAVTVGAFDDEAVKRVLHLPGEETALYLIPIGRP</sequence>
<dbReference type="NCBIfam" id="TIGR03605">
    <property type="entry name" value="antibiot_sagB"/>
    <property type="match status" value="1"/>
</dbReference>
<dbReference type="Proteomes" id="UP000179037">
    <property type="component" value="Unassembled WGS sequence"/>
</dbReference>
<evidence type="ECO:0000259" key="1">
    <source>
        <dbReference type="Pfam" id="PF00881"/>
    </source>
</evidence>
<dbReference type="InterPro" id="IPR029479">
    <property type="entry name" value="Nitroreductase"/>
</dbReference>
<dbReference type="STRING" id="1817768.A3A87_03930"/>
<dbReference type="CDD" id="cd02142">
    <property type="entry name" value="McbC_SagB-like_oxidoreductase"/>
    <property type="match status" value="1"/>
</dbReference>